<keyword evidence="4" id="KW-1185">Reference proteome</keyword>
<dbReference type="GO" id="GO:0008641">
    <property type="term" value="F:ubiquitin-like modifier activating enzyme activity"/>
    <property type="evidence" value="ECO:0007669"/>
    <property type="project" value="InterPro"/>
</dbReference>
<dbReference type="EMBL" id="LGRX02035656">
    <property type="protein sequence ID" value="KAK3233652.1"/>
    <property type="molecule type" value="Genomic_DNA"/>
</dbReference>
<protein>
    <submittedName>
        <fullName evidence="3">SUMO-activating enzyme subunit 2</fullName>
    </submittedName>
</protein>
<feature type="domain" description="Ubiquitin/SUMO-activating enzyme ubiquitin-like" evidence="2">
    <location>
        <begin position="74"/>
        <end position="167"/>
    </location>
</feature>
<feature type="region of interest" description="Disordered" evidence="1">
    <location>
        <begin position="215"/>
        <end position="262"/>
    </location>
</feature>
<dbReference type="Gene3D" id="3.10.290.20">
    <property type="entry name" value="Ubiquitin-like 2 activating enzyme e1b. Chain: B, domain 3"/>
    <property type="match status" value="1"/>
</dbReference>
<feature type="compositionally biased region" description="Acidic residues" evidence="1">
    <location>
        <begin position="252"/>
        <end position="262"/>
    </location>
</feature>
<dbReference type="Proteomes" id="UP001190700">
    <property type="component" value="Unassembled WGS sequence"/>
</dbReference>
<evidence type="ECO:0000313" key="4">
    <source>
        <dbReference type="Proteomes" id="UP001190700"/>
    </source>
</evidence>
<dbReference type="FunFam" id="3.40.50.720:FF:000864">
    <property type="entry name" value="SUMO-activating enzyme subunit"/>
    <property type="match status" value="1"/>
</dbReference>
<sequence>GMAGNIVHAIATTNAIISGLIVLEAIKVLMKQYDALRETYCTRVPSNKKLLVPVEASTPNPRCYVCSKTRLCLDIDTKKTTLGTFIDKVLKRRMGVNSPMLSTDTGFFFEEDGEDMTKRERELLEENLARPLSELKPPLAGGSILEVEDMTQCFNCVLLIRHTDALEGKENPDGFILQGEVPMGTAEDSLAAVATADGGEKDDAESDGDVMEITEAEAQELTERKTPGKRRRGAEDSPDEAPTGKQVKTEEVVDDDDDVIIL</sequence>
<dbReference type="Gene3D" id="3.40.50.720">
    <property type="entry name" value="NAD(P)-binding Rossmann-like Domain"/>
    <property type="match status" value="1"/>
</dbReference>
<evidence type="ECO:0000256" key="1">
    <source>
        <dbReference type="SAM" id="MobiDB-lite"/>
    </source>
</evidence>
<comment type="caution">
    <text evidence="3">The sequence shown here is derived from an EMBL/GenBank/DDBJ whole genome shotgun (WGS) entry which is preliminary data.</text>
</comment>
<dbReference type="SUPFAM" id="SSF69572">
    <property type="entry name" value="Activating enzymes of the ubiquitin-like proteins"/>
    <property type="match status" value="1"/>
</dbReference>
<name>A0AAE0BD51_9CHLO</name>
<reference evidence="3 4" key="1">
    <citation type="journal article" date="2015" name="Genome Biol. Evol.">
        <title>Comparative Genomics of a Bacterivorous Green Alga Reveals Evolutionary Causalities and Consequences of Phago-Mixotrophic Mode of Nutrition.</title>
        <authorList>
            <person name="Burns J.A."/>
            <person name="Paasch A."/>
            <person name="Narechania A."/>
            <person name="Kim E."/>
        </authorList>
    </citation>
    <scope>NUCLEOTIDE SEQUENCE [LARGE SCALE GENOMIC DNA]</scope>
    <source>
        <strain evidence="3 4">PLY_AMNH</strain>
    </source>
</reference>
<dbReference type="InterPro" id="IPR035985">
    <property type="entry name" value="Ubiquitin-activating_enz"/>
</dbReference>
<evidence type="ECO:0000259" key="2">
    <source>
        <dbReference type="Pfam" id="PF14732"/>
    </source>
</evidence>
<organism evidence="3 4">
    <name type="scientific">Cymbomonas tetramitiformis</name>
    <dbReference type="NCBI Taxonomy" id="36881"/>
    <lineage>
        <taxon>Eukaryota</taxon>
        <taxon>Viridiplantae</taxon>
        <taxon>Chlorophyta</taxon>
        <taxon>Pyramimonadophyceae</taxon>
        <taxon>Pyramimonadales</taxon>
        <taxon>Pyramimonadaceae</taxon>
        <taxon>Cymbomonas</taxon>
    </lineage>
</organism>
<proteinExistence type="predicted"/>
<gene>
    <name evidence="3" type="ORF">CYMTET_56059</name>
</gene>
<dbReference type="AlphaFoldDB" id="A0AAE0BD51"/>
<accession>A0AAE0BD51</accession>
<dbReference type="InterPro" id="IPR028077">
    <property type="entry name" value="UAE_UbL_dom"/>
</dbReference>
<feature type="non-terminal residue" evidence="3">
    <location>
        <position position="1"/>
    </location>
</feature>
<evidence type="ECO:0000313" key="3">
    <source>
        <dbReference type="EMBL" id="KAK3233652.1"/>
    </source>
</evidence>
<dbReference type="Pfam" id="PF14732">
    <property type="entry name" value="UAE_UbL"/>
    <property type="match status" value="1"/>
</dbReference>